<protein>
    <submittedName>
        <fullName evidence="1">Tail protein</fullName>
    </submittedName>
</protein>
<dbReference type="EMBL" id="JPXY01000035">
    <property type="protein sequence ID" value="KGQ31230.1"/>
    <property type="molecule type" value="Genomic_DNA"/>
</dbReference>
<comment type="caution">
    <text evidence="1">The sequence shown here is derived from an EMBL/GenBank/DDBJ whole genome shotgun (WGS) entry which is preliminary data.</text>
</comment>
<organism evidence="1 2">
    <name type="scientific">Gallibacterium genomosp. 2</name>
    <dbReference type="NCBI Taxonomy" id="155517"/>
    <lineage>
        <taxon>Bacteria</taxon>
        <taxon>Pseudomonadati</taxon>
        <taxon>Pseudomonadota</taxon>
        <taxon>Gammaproteobacteria</taxon>
        <taxon>Pasteurellales</taxon>
        <taxon>Pasteurellaceae</taxon>
        <taxon>Gallibacterium</taxon>
    </lineage>
</organism>
<name>A0A0A2XKT1_9PAST</name>
<accession>A0A0A2XKT1</accession>
<proteinExistence type="predicted"/>
<dbReference type="InterPro" id="IPR019708">
    <property type="entry name" value="Phage_HP1_Orf24"/>
</dbReference>
<dbReference type="RefSeq" id="WP_039135911.1">
    <property type="nucleotide sequence ID" value="NZ_JPXY01000035.1"/>
</dbReference>
<reference evidence="1 2" key="1">
    <citation type="submission" date="2014-08" db="EMBL/GenBank/DDBJ databases">
        <title>Chaperone-usher fimbriae in a diverse selection of Gallibacterium genomes.</title>
        <authorList>
            <person name="Kudirkiene E."/>
            <person name="Bager R.J."/>
            <person name="Johnson T.J."/>
            <person name="Bojesen A.M."/>
        </authorList>
    </citation>
    <scope>NUCLEOTIDE SEQUENCE [LARGE SCALE GENOMIC DNA]</scope>
    <source>
        <strain evidence="1 2">CCM5976</strain>
    </source>
</reference>
<dbReference type="Pfam" id="PF10772">
    <property type="entry name" value="Phage_HP1_Orf24"/>
    <property type="match status" value="1"/>
</dbReference>
<sequence length="151" mass="16296">MGARISGMNVDFFVLGFPVHAESVSLNISDSSDVAQTRGIPDGFVDGDVKGEGEIELDAKNFGKLSAAAAAAGSYRDIPTVDLVFFASRGGERLKVEAFECKLLPTDILNVDFKGGQKHTTKVKFFVTSPDFVRINGIPYLSEYDTRDLIG</sequence>
<evidence type="ECO:0000313" key="1">
    <source>
        <dbReference type="EMBL" id="KGQ31230.1"/>
    </source>
</evidence>
<dbReference type="AlphaFoldDB" id="A0A0A2XKT1"/>
<evidence type="ECO:0000313" key="2">
    <source>
        <dbReference type="Proteomes" id="UP000030418"/>
    </source>
</evidence>
<gene>
    <name evidence="1" type="ORF">P375_08110</name>
</gene>
<dbReference type="Proteomes" id="UP000030418">
    <property type="component" value="Unassembled WGS sequence"/>
</dbReference>
<keyword evidence="2" id="KW-1185">Reference proteome</keyword>